<dbReference type="InterPro" id="IPR006287">
    <property type="entry name" value="DJ-1"/>
</dbReference>
<dbReference type="SUPFAM" id="SSF52317">
    <property type="entry name" value="Class I glutamine amidotransferase-like"/>
    <property type="match status" value="1"/>
</dbReference>
<dbReference type="EMBL" id="SLUM01000006">
    <property type="protein sequence ID" value="TCL59089.1"/>
    <property type="molecule type" value="Genomic_DNA"/>
</dbReference>
<dbReference type="InterPro" id="IPR002818">
    <property type="entry name" value="DJ-1/PfpI"/>
</dbReference>
<dbReference type="CDD" id="cd03135">
    <property type="entry name" value="GATase1_DJ-1"/>
    <property type="match status" value="1"/>
</dbReference>
<dbReference type="Gene3D" id="3.40.50.880">
    <property type="match status" value="1"/>
</dbReference>
<evidence type="ECO:0000313" key="4">
    <source>
        <dbReference type="Proteomes" id="UP000295184"/>
    </source>
</evidence>
<evidence type="ECO:0000313" key="3">
    <source>
        <dbReference type="EMBL" id="TCL59089.1"/>
    </source>
</evidence>
<organism evidence="3 4">
    <name type="scientific">Allofournierella massiliensis</name>
    <dbReference type="NCBI Taxonomy" id="1650663"/>
    <lineage>
        <taxon>Bacteria</taxon>
        <taxon>Bacillati</taxon>
        <taxon>Bacillota</taxon>
        <taxon>Clostridia</taxon>
        <taxon>Eubacteriales</taxon>
        <taxon>Oscillospiraceae</taxon>
        <taxon>Allofournierella</taxon>
    </lineage>
</organism>
<evidence type="ECO:0000256" key="1">
    <source>
        <dbReference type="ARBA" id="ARBA00022737"/>
    </source>
</evidence>
<dbReference type="STRING" id="1650663.GCA_001486665_03293"/>
<protein>
    <submittedName>
        <fullName evidence="3">4-methyl-5(B-hydroxyethyl)-thiazole monophosphate biosynthesis</fullName>
    </submittedName>
</protein>
<comment type="caution">
    <text evidence="3">The sequence shown here is derived from an EMBL/GenBank/DDBJ whole genome shotgun (WGS) entry which is preliminary data.</text>
</comment>
<dbReference type="OrthoDB" id="9800516at2"/>
<dbReference type="InterPro" id="IPR029062">
    <property type="entry name" value="Class_I_gatase-like"/>
</dbReference>
<reference evidence="3 4" key="1">
    <citation type="submission" date="2019-03" db="EMBL/GenBank/DDBJ databases">
        <title>Genomic Encyclopedia of Type Strains, Phase IV (KMG-IV): sequencing the most valuable type-strain genomes for metagenomic binning, comparative biology and taxonomic classification.</title>
        <authorList>
            <person name="Goeker M."/>
        </authorList>
    </citation>
    <scope>NUCLEOTIDE SEQUENCE [LARGE SCALE GENOMIC DNA]</scope>
    <source>
        <strain evidence="3 4">DSM 100451</strain>
    </source>
</reference>
<dbReference type="PANTHER" id="PTHR48094">
    <property type="entry name" value="PROTEIN/NUCLEIC ACID DEGLYCASE DJ-1-RELATED"/>
    <property type="match status" value="1"/>
</dbReference>
<dbReference type="GO" id="GO:0005737">
    <property type="term" value="C:cytoplasm"/>
    <property type="evidence" value="ECO:0007669"/>
    <property type="project" value="UniProtKB-ARBA"/>
</dbReference>
<dbReference type="Proteomes" id="UP000295184">
    <property type="component" value="Unassembled WGS sequence"/>
</dbReference>
<dbReference type="PANTHER" id="PTHR48094:SF12">
    <property type="entry name" value="PARKINSON DISEASE PROTEIN 7 HOMOLOG"/>
    <property type="match status" value="1"/>
</dbReference>
<dbReference type="Pfam" id="PF01965">
    <property type="entry name" value="DJ-1_PfpI"/>
    <property type="match status" value="1"/>
</dbReference>
<name>A0A4R1R198_9FIRM</name>
<dbReference type="NCBIfam" id="TIGR01383">
    <property type="entry name" value="not_thiJ"/>
    <property type="match status" value="1"/>
</dbReference>
<sequence length="185" mass="19172">MKRACVFMANGTEECEALLTVDILRRAGVEVVTASVNQKPEILSSHNVRMDTDAVASDIQAADFDLIVLPGGMPGTLNLKGNEFVKAVCQQAAASGKLVAAICAAPSALAAFDLLEGKKATAYPSFTDQLAGATVVKEPVVEDGDIITGWGLGASIPFSLALVRRLCGADAAAAVRQAIGYPYGF</sequence>
<keyword evidence="1" id="KW-0677">Repeat</keyword>
<dbReference type="InterPro" id="IPR050325">
    <property type="entry name" value="Prot/Nucl_acid_deglycase"/>
</dbReference>
<dbReference type="AlphaFoldDB" id="A0A4R1R198"/>
<proteinExistence type="predicted"/>
<evidence type="ECO:0000259" key="2">
    <source>
        <dbReference type="Pfam" id="PF01965"/>
    </source>
</evidence>
<feature type="domain" description="DJ-1/PfpI" evidence="2">
    <location>
        <begin position="2"/>
        <end position="164"/>
    </location>
</feature>
<dbReference type="RefSeq" id="WP_058966814.1">
    <property type="nucleotide sequence ID" value="NZ_CABKVM010000019.1"/>
</dbReference>
<accession>A0A4R1R198</accession>
<dbReference type="FunFam" id="3.40.50.880:FF:000015">
    <property type="entry name" value="Protein DJ-1 homolog C"/>
    <property type="match status" value="1"/>
</dbReference>
<gene>
    <name evidence="3" type="ORF">EDD77_1062</name>
</gene>